<feature type="chain" id="PRO_5043808596" evidence="3">
    <location>
        <begin position="20"/>
        <end position="779"/>
    </location>
</feature>
<dbReference type="InterPro" id="IPR039707">
    <property type="entry name" value="MPEG1"/>
</dbReference>
<evidence type="ECO:0000259" key="4">
    <source>
        <dbReference type="PROSITE" id="PS51412"/>
    </source>
</evidence>
<dbReference type="CDD" id="cd22579">
    <property type="entry name" value="MPEG1_P2"/>
    <property type="match status" value="1"/>
</dbReference>
<evidence type="ECO:0000256" key="3">
    <source>
        <dbReference type="SAM" id="SignalP"/>
    </source>
</evidence>
<dbReference type="AlphaFoldDB" id="A0AAV4B9P0"/>
<dbReference type="GO" id="GO:0002250">
    <property type="term" value="P:adaptive immune response"/>
    <property type="evidence" value="ECO:0007669"/>
    <property type="project" value="UniProtKB-KW"/>
</dbReference>
<keyword evidence="3" id="KW-0732">Signal</keyword>
<dbReference type="SMART" id="SM00457">
    <property type="entry name" value="MACPF"/>
    <property type="match status" value="1"/>
</dbReference>
<evidence type="ECO:0000313" key="5">
    <source>
        <dbReference type="EMBL" id="GFO15541.1"/>
    </source>
</evidence>
<organism evidence="5 6">
    <name type="scientific">Plakobranchus ocellatus</name>
    <dbReference type="NCBI Taxonomy" id="259542"/>
    <lineage>
        <taxon>Eukaryota</taxon>
        <taxon>Metazoa</taxon>
        <taxon>Spiralia</taxon>
        <taxon>Lophotrochozoa</taxon>
        <taxon>Mollusca</taxon>
        <taxon>Gastropoda</taxon>
        <taxon>Heterobranchia</taxon>
        <taxon>Euthyneura</taxon>
        <taxon>Panpulmonata</taxon>
        <taxon>Sacoglossa</taxon>
        <taxon>Placobranchoidea</taxon>
        <taxon>Plakobranchidae</taxon>
        <taxon>Plakobranchus</taxon>
    </lineage>
</organism>
<feature type="non-terminal residue" evidence="5">
    <location>
        <position position="1"/>
    </location>
</feature>
<proteinExistence type="predicted"/>
<keyword evidence="2" id="KW-0812">Transmembrane</keyword>
<feature type="signal peptide" evidence="3">
    <location>
        <begin position="1"/>
        <end position="19"/>
    </location>
</feature>
<feature type="domain" description="MACPF" evidence="4">
    <location>
        <begin position="29"/>
        <end position="360"/>
    </location>
</feature>
<evidence type="ECO:0000256" key="1">
    <source>
        <dbReference type="SAM" id="MobiDB-lite"/>
    </source>
</evidence>
<keyword evidence="2" id="KW-1133">Transmembrane helix</keyword>
<dbReference type="GO" id="GO:0045087">
    <property type="term" value="P:innate immune response"/>
    <property type="evidence" value="ECO:0007669"/>
    <property type="project" value="UniProtKB-KW"/>
</dbReference>
<accession>A0AAV4B9P0</accession>
<dbReference type="InterPro" id="IPR020864">
    <property type="entry name" value="MACPF"/>
</dbReference>
<comment type="caution">
    <text evidence="5">The sequence shown here is derived from an EMBL/GenBank/DDBJ whole genome shotgun (WGS) entry which is preliminary data.</text>
</comment>
<dbReference type="PROSITE" id="PS51412">
    <property type="entry name" value="MACPF_2"/>
    <property type="match status" value="1"/>
</dbReference>
<feature type="compositionally biased region" description="Polar residues" evidence="1">
    <location>
        <begin position="487"/>
        <end position="502"/>
    </location>
</feature>
<dbReference type="EMBL" id="BLXT01004610">
    <property type="protein sequence ID" value="GFO15541.1"/>
    <property type="molecule type" value="Genomic_DNA"/>
</dbReference>
<dbReference type="Proteomes" id="UP000735302">
    <property type="component" value="Unassembled WGS sequence"/>
</dbReference>
<sequence length="779" mass="85458">NCSVYVLFLVGWLFTGVSGKSAPTWPDGDPRWCLKSSQAGDTTGSHTQRFEVLPGLGWDNLLNQETGLVVKYNYSHCRLTDDGKFLLPDSVYTIPLKTSNLETFAELIDGWKSSTSVTSRTINANPGFSMPGISISGKFSHEHEEVKSKQVKDSSVTIRVQLRYNRYEAKLRSGAQLSSEFRSQLLKIASWLQINQMARARYESQVLVRNFGTHVLTSVIAGAALVKDDFVKRTYLEENRDKTSKILASASGSFKRSFSLGLDASASTESDSDKEQAESYSTNLTHSYVVTHGGDLFLPGGMTARDWAEGLETNMVAMDRTGDPLYLLISSQTLPELPPETVDALEKIVREAIELYYSMNVIAGCTDISSPKFSFSANFDDGSCTTQADTGLTLGGIYQTCQIKGEYLEKNPCDGLVQKNALTGGMSCPDGFQDVLLHEGIIEVEPEYKKKCKRCKLVLHCCKTQTFQAEAHYKTFWCAGRSKNLNQGATTSSTSNTDAGKSSSKKPAEEERYLGYSFGGVYSSSSDNLVTGDKGCPTGFSGRKLFSDLTLCLSDDFEKKSDASVPFGGFFSCKLGNPLAASKSASSKSWPKRCPTGYSQHLATEVNGCAIHYCVESGALTATIFPKVKRPPFSVQSAAVVDEDYEVTFDATSQKWVITSHLTEENQTESDSAQIDDKQTQTDLQFDRGDVEEVAETQNFVQTADPNNADDVDDETSTIPLETFLGTIIGLVCILALIIGAFLVIRRRERLYLQENGMPKPEINSAFVETEGTITKTIE</sequence>
<dbReference type="PANTHER" id="PTHR31463">
    <property type="entry name" value="MACROPHAGE-EXPRESSED GENE 1 PROTEIN"/>
    <property type="match status" value="1"/>
</dbReference>
<reference evidence="5 6" key="1">
    <citation type="journal article" date="2021" name="Elife">
        <title>Chloroplast acquisition without the gene transfer in kleptoplastic sea slugs, Plakobranchus ocellatus.</title>
        <authorList>
            <person name="Maeda T."/>
            <person name="Takahashi S."/>
            <person name="Yoshida T."/>
            <person name="Shimamura S."/>
            <person name="Takaki Y."/>
            <person name="Nagai Y."/>
            <person name="Toyoda A."/>
            <person name="Suzuki Y."/>
            <person name="Arimoto A."/>
            <person name="Ishii H."/>
            <person name="Satoh N."/>
            <person name="Nishiyama T."/>
            <person name="Hasebe M."/>
            <person name="Maruyama T."/>
            <person name="Minagawa J."/>
            <person name="Obokata J."/>
            <person name="Shigenobu S."/>
        </authorList>
    </citation>
    <scope>NUCLEOTIDE SEQUENCE [LARGE SCALE GENOMIC DNA]</scope>
</reference>
<protein>
    <submittedName>
        <fullName evidence="5">Macrophage expressed protein</fullName>
    </submittedName>
</protein>
<dbReference type="Pfam" id="PF01823">
    <property type="entry name" value="MACPF"/>
    <property type="match status" value="1"/>
</dbReference>
<gene>
    <name evidence="5" type="ORF">PoB_004204600</name>
</gene>
<evidence type="ECO:0000313" key="6">
    <source>
        <dbReference type="Proteomes" id="UP000735302"/>
    </source>
</evidence>
<feature type="transmembrane region" description="Helical" evidence="2">
    <location>
        <begin position="724"/>
        <end position="745"/>
    </location>
</feature>
<name>A0AAV4B9P0_9GAST</name>
<evidence type="ECO:0000256" key="2">
    <source>
        <dbReference type="SAM" id="Phobius"/>
    </source>
</evidence>
<feature type="region of interest" description="Disordered" evidence="1">
    <location>
        <begin position="487"/>
        <end position="508"/>
    </location>
</feature>
<keyword evidence="2" id="KW-0472">Membrane</keyword>
<keyword evidence="6" id="KW-1185">Reference proteome</keyword>
<dbReference type="PANTHER" id="PTHR31463:SF1">
    <property type="entry name" value="MACROPHAGE-EXPRESSED GENE 1 PROTEIN"/>
    <property type="match status" value="1"/>
</dbReference>
<dbReference type="GO" id="GO:0030670">
    <property type="term" value="C:phagocytic vesicle membrane"/>
    <property type="evidence" value="ECO:0007669"/>
    <property type="project" value="UniProtKB-SubCell"/>
</dbReference>